<dbReference type="EMBL" id="AE000513">
    <property type="protein sequence ID" value="AAF11876.1"/>
    <property type="molecule type" value="Genomic_DNA"/>
</dbReference>
<evidence type="ECO:0000313" key="12">
    <source>
        <dbReference type="Proteomes" id="UP000002524"/>
    </source>
</evidence>
<evidence type="ECO:0000256" key="9">
    <source>
        <dbReference type="RuleBase" id="RU365098"/>
    </source>
</evidence>
<dbReference type="eggNOG" id="COG1146">
    <property type="taxonomic scope" value="Bacteria"/>
</dbReference>
<keyword evidence="4 9" id="KW-0004">4Fe-4S</keyword>
<sequence length="123" mass="13317">MSFSVNCSKPELHTQIFAGLDAHFRLSCRAAPALAMPRRAVHTVPMPHVITSPCIGVKDQACTEVCPVECIYEGGEQFFIHPDECIDCGACVPACPVSAIFPEEDVPDGEQDFIVKNSAHFGL</sequence>
<dbReference type="InterPro" id="IPR050294">
    <property type="entry name" value="RnfB_subfamily"/>
</dbReference>
<accession>Q9RRZ9</accession>
<evidence type="ECO:0000256" key="1">
    <source>
        <dbReference type="ARBA" id="ARBA00001927"/>
    </source>
</evidence>
<dbReference type="InterPro" id="IPR017900">
    <property type="entry name" value="4Fe4S_Fe_S_CS"/>
</dbReference>
<dbReference type="PANTHER" id="PTHR42859:SF2">
    <property type="entry name" value="FERREDOXIN"/>
    <property type="match status" value="1"/>
</dbReference>
<dbReference type="GO" id="GO:0046872">
    <property type="term" value="F:metal ion binding"/>
    <property type="evidence" value="ECO:0007669"/>
    <property type="project" value="UniProtKB-UniRule"/>
</dbReference>
<dbReference type="KEGG" id="dra:DR_2330"/>
<comment type="function">
    <text evidence="9">Ferredoxins are iron-sulfur proteins that transfer electrons in a wide variety of metabolic reactions.</text>
</comment>
<evidence type="ECO:0000256" key="7">
    <source>
        <dbReference type="ARBA" id="ARBA00023004"/>
    </source>
</evidence>
<dbReference type="Pfam" id="PF00037">
    <property type="entry name" value="Fer4"/>
    <property type="match status" value="1"/>
</dbReference>
<evidence type="ECO:0000256" key="4">
    <source>
        <dbReference type="ARBA" id="ARBA00022485"/>
    </source>
</evidence>
<gene>
    <name evidence="11" type="ordered locus">DR_2330</name>
</gene>
<comment type="cofactor">
    <cofactor evidence="1">
        <name>[3Fe-4S] cluster</name>
        <dbReference type="ChEBI" id="CHEBI:21137"/>
    </cofactor>
</comment>
<keyword evidence="8 9" id="KW-0411">Iron-sulfur</keyword>
<dbReference type="EnsemblBacteria" id="AAF11876">
    <property type="protein sequence ID" value="AAF11876"/>
    <property type="gene ID" value="DR_2330"/>
</dbReference>
<dbReference type="PRINTS" id="PR00354">
    <property type="entry name" value="7FE8SFRDOXIN"/>
</dbReference>
<dbReference type="PATRIC" id="fig|243230.17.peg.2561"/>
<dbReference type="InParanoid" id="Q9RRZ9"/>
<keyword evidence="6 9" id="KW-0249">Electron transport</keyword>
<name>Q9RRZ9_DEIRA</name>
<keyword evidence="12" id="KW-1185">Reference proteome</keyword>
<dbReference type="PROSITE" id="PS00198">
    <property type="entry name" value="4FE4S_FER_1"/>
    <property type="match status" value="1"/>
</dbReference>
<reference evidence="11 12" key="1">
    <citation type="journal article" date="1999" name="Science">
        <title>Genome sequence of the radioresistant bacterium Deinococcus radiodurans R1.</title>
        <authorList>
            <person name="White O."/>
            <person name="Eisen J.A."/>
            <person name="Heidelberg J.F."/>
            <person name="Hickey E.K."/>
            <person name="Peterson J.D."/>
            <person name="Dodson R.J."/>
            <person name="Haft D.H."/>
            <person name="Gwinn M.L."/>
            <person name="Nelson W.C."/>
            <person name="Richardson D.L."/>
            <person name="Moffat K.S."/>
            <person name="Qin H."/>
            <person name="Jiang L."/>
            <person name="Pamphile W."/>
            <person name="Crosby M."/>
            <person name="Shen M."/>
            <person name="Vamathevan J.J."/>
            <person name="Lam P."/>
            <person name="McDonald L."/>
            <person name="Utterback T."/>
            <person name="Zalewski C."/>
            <person name="Makarova K.S."/>
            <person name="Aravind L."/>
            <person name="Daly M.J."/>
            <person name="Minton K.W."/>
            <person name="Fleischmann R.D."/>
            <person name="Ketchum K.A."/>
            <person name="Nelson K.E."/>
            <person name="Salzberg S."/>
            <person name="Smith H.O."/>
            <person name="Venter J.C."/>
            <person name="Fraser C.M."/>
        </authorList>
    </citation>
    <scope>NUCLEOTIDE SEQUENCE [LARGE SCALE GENOMIC DNA]</scope>
    <source>
        <strain evidence="12">ATCC 13939 / DSM 20539 / JCM 16871 / LMG 4051 / NBRC 15346 / NCIMB 9279 / R1 / VKM B-1422</strain>
    </source>
</reference>
<dbReference type="PaxDb" id="243230-DR_2330"/>
<evidence type="ECO:0000256" key="8">
    <source>
        <dbReference type="ARBA" id="ARBA00023014"/>
    </source>
</evidence>
<dbReference type="SUPFAM" id="SSF54862">
    <property type="entry name" value="4Fe-4S ferredoxins"/>
    <property type="match status" value="1"/>
</dbReference>
<protein>
    <recommendedName>
        <fullName evidence="9">Ferredoxin</fullName>
    </recommendedName>
</protein>
<dbReference type="InterPro" id="IPR000813">
    <property type="entry name" value="7Fe_ferredoxin"/>
</dbReference>
<keyword evidence="7 9" id="KW-0408">Iron</keyword>
<dbReference type="STRING" id="243230.DR_2330"/>
<organism evidence="11 12">
    <name type="scientific">Deinococcus radiodurans (strain ATCC 13939 / DSM 20539 / JCM 16871 / CCUG 27074 / LMG 4051 / NBRC 15346 / NCIMB 9279 / VKM B-1422 / R1)</name>
    <dbReference type="NCBI Taxonomy" id="243230"/>
    <lineage>
        <taxon>Bacteria</taxon>
        <taxon>Thermotogati</taxon>
        <taxon>Deinococcota</taxon>
        <taxon>Deinococci</taxon>
        <taxon>Deinococcales</taxon>
        <taxon>Deinococcaceae</taxon>
        <taxon>Deinococcus</taxon>
    </lineage>
</organism>
<dbReference type="PANTHER" id="PTHR42859">
    <property type="entry name" value="OXIDOREDUCTASE"/>
    <property type="match status" value="1"/>
</dbReference>
<dbReference type="AlphaFoldDB" id="Q9RRZ9"/>
<proteinExistence type="predicted"/>
<dbReference type="InterPro" id="IPR017896">
    <property type="entry name" value="4Fe4S_Fe-S-bd"/>
</dbReference>
<dbReference type="PIR" id="D75287">
    <property type="entry name" value="D75287"/>
</dbReference>
<dbReference type="GO" id="GO:0009055">
    <property type="term" value="F:electron transfer activity"/>
    <property type="evidence" value="ECO:0007669"/>
    <property type="project" value="UniProtKB-UniRule"/>
</dbReference>
<feature type="domain" description="4Fe-4S ferredoxin-type" evidence="10">
    <location>
        <begin position="76"/>
        <end position="105"/>
    </location>
</feature>
<evidence type="ECO:0000259" key="10">
    <source>
        <dbReference type="PROSITE" id="PS51379"/>
    </source>
</evidence>
<evidence type="ECO:0000313" key="11">
    <source>
        <dbReference type="EMBL" id="AAF11876.1"/>
    </source>
</evidence>
<dbReference type="OrthoDB" id="9798098at2"/>
<evidence type="ECO:0000256" key="6">
    <source>
        <dbReference type="ARBA" id="ARBA00022982"/>
    </source>
</evidence>
<dbReference type="Gene3D" id="3.30.70.20">
    <property type="match status" value="1"/>
</dbReference>
<keyword evidence="5 9" id="KW-0479">Metal-binding</keyword>
<comment type="cofactor">
    <cofactor evidence="2 9">
        <name>[4Fe-4S] cluster</name>
        <dbReference type="ChEBI" id="CHEBI:49883"/>
    </cofactor>
</comment>
<evidence type="ECO:0000256" key="2">
    <source>
        <dbReference type="ARBA" id="ARBA00001966"/>
    </source>
</evidence>
<dbReference type="Proteomes" id="UP000002524">
    <property type="component" value="Chromosome 1"/>
</dbReference>
<dbReference type="GO" id="GO:0051539">
    <property type="term" value="F:4 iron, 4 sulfur cluster binding"/>
    <property type="evidence" value="ECO:0007669"/>
    <property type="project" value="UniProtKB-UniRule"/>
</dbReference>
<dbReference type="HOGENOM" id="CLU_139698_0_1_0"/>
<dbReference type="PROSITE" id="PS51379">
    <property type="entry name" value="4FE4S_FER_2"/>
    <property type="match status" value="1"/>
</dbReference>
<evidence type="ECO:0000256" key="5">
    <source>
        <dbReference type="ARBA" id="ARBA00022723"/>
    </source>
</evidence>
<evidence type="ECO:0000256" key="3">
    <source>
        <dbReference type="ARBA" id="ARBA00022448"/>
    </source>
</evidence>
<keyword evidence="3 9" id="KW-0813">Transport</keyword>